<keyword evidence="3" id="KW-1185">Reference proteome</keyword>
<evidence type="ECO:0000256" key="1">
    <source>
        <dbReference type="SAM" id="MobiDB-lite"/>
    </source>
</evidence>
<dbReference type="Proteomes" id="UP000785679">
    <property type="component" value="Unassembled WGS sequence"/>
</dbReference>
<evidence type="ECO:0000313" key="3">
    <source>
        <dbReference type="Proteomes" id="UP000785679"/>
    </source>
</evidence>
<dbReference type="EMBL" id="RRYP01030762">
    <property type="protein sequence ID" value="TNV71089.1"/>
    <property type="molecule type" value="Genomic_DNA"/>
</dbReference>
<evidence type="ECO:0000313" key="2">
    <source>
        <dbReference type="EMBL" id="TNV71089.1"/>
    </source>
</evidence>
<proteinExistence type="predicted"/>
<accession>A0A8J8SUE3</accession>
<protein>
    <submittedName>
        <fullName evidence="2">Uncharacterized protein</fullName>
    </submittedName>
</protein>
<organism evidence="2 3">
    <name type="scientific">Halteria grandinella</name>
    <dbReference type="NCBI Taxonomy" id="5974"/>
    <lineage>
        <taxon>Eukaryota</taxon>
        <taxon>Sar</taxon>
        <taxon>Alveolata</taxon>
        <taxon>Ciliophora</taxon>
        <taxon>Intramacronucleata</taxon>
        <taxon>Spirotrichea</taxon>
        <taxon>Stichotrichia</taxon>
        <taxon>Sporadotrichida</taxon>
        <taxon>Halteriidae</taxon>
        <taxon>Halteria</taxon>
    </lineage>
</organism>
<dbReference type="AlphaFoldDB" id="A0A8J8SUE3"/>
<gene>
    <name evidence="2" type="ORF">FGO68_gene992</name>
</gene>
<comment type="caution">
    <text evidence="2">The sequence shown here is derived from an EMBL/GenBank/DDBJ whole genome shotgun (WGS) entry which is preliminary data.</text>
</comment>
<sequence length="92" mass="10404">MPPIGIHRFPRNRSFTPKSIPGHWSTRPRRSIWVKSRCPKAGRTWAEIASANLRSGFCWHEMAAIRPPLAGTATRWPFSPDRTIPNGSPWSG</sequence>
<feature type="region of interest" description="Disordered" evidence="1">
    <location>
        <begin position="1"/>
        <end position="23"/>
    </location>
</feature>
<feature type="region of interest" description="Disordered" evidence="1">
    <location>
        <begin position="71"/>
        <end position="92"/>
    </location>
</feature>
<name>A0A8J8SUE3_HALGN</name>
<reference evidence="2" key="1">
    <citation type="submission" date="2019-06" db="EMBL/GenBank/DDBJ databases">
        <authorList>
            <person name="Zheng W."/>
        </authorList>
    </citation>
    <scope>NUCLEOTIDE SEQUENCE</scope>
    <source>
        <strain evidence="2">QDHG01</strain>
    </source>
</reference>